<evidence type="ECO:0000256" key="1">
    <source>
        <dbReference type="SAM" id="MobiDB-lite"/>
    </source>
</evidence>
<accession>A0AAJ0C1F5</accession>
<gene>
    <name evidence="2" type="ORF">QBC33DRAFT_558316</name>
</gene>
<name>A0AAJ0C1F5_9PEZI</name>
<feature type="region of interest" description="Disordered" evidence="1">
    <location>
        <begin position="1"/>
        <end position="75"/>
    </location>
</feature>
<dbReference type="Proteomes" id="UP001244011">
    <property type="component" value="Unassembled WGS sequence"/>
</dbReference>
<dbReference type="AlphaFoldDB" id="A0AAJ0C1F5"/>
<reference evidence="2" key="1">
    <citation type="submission" date="2023-06" db="EMBL/GenBank/DDBJ databases">
        <title>Genome-scale phylogeny and comparative genomics of the fungal order Sordariales.</title>
        <authorList>
            <consortium name="Lawrence Berkeley National Laboratory"/>
            <person name="Hensen N."/>
            <person name="Bonometti L."/>
            <person name="Westerberg I."/>
            <person name="Brannstrom I.O."/>
            <person name="Guillou S."/>
            <person name="Cros-Aarteil S."/>
            <person name="Calhoun S."/>
            <person name="Haridas S."/>
            <person name="Kuo A."/>
            <person name="Mondo S."/>
            <person name="Pangilinan J."/>
            <person name="Riley R."/>
            <person name="Labutti K."/>
            <person name="Andreopoulos B."/>
            <person name="Lipzen A."/>
            <person name="Chen C."/>
            <person name="Yanf M."/>
            <person name="Daum C."/>
            <person name="Ng V."/>
            <person name="Clum A."/>
            <person name="Steindorff A."/>
            <person name="Ohm R."/>
            <person name="Martin F."/>
            <person name="Silar P."/>
            <person name="Natvig D."/>
            <person name="Lalanne C."/>
            <person name="Gautier V."/>
            <person name="Ament-Velasquez S.L."/>
            <person name="Kruys A."/>
            <person name="Hutchinson M.I."/>
            <person name="Powell A.J."/>
            <person name="Barry K."/>
            <person name="Miller A.N."/>
            <person name="Grigoriev I.V."/>
            <person name="Debuchy R."/>
            <person name="Gladieux P."/>
            <person name="Thoren M.H."/>
            <person name="Johannesson H."/>
        </authorList>
    </citation>
    <scope>NUCLEOTIDE SEQUENCE</scope>
    <source>
        <strain evidence="2">8032-3</strain>
    </source>
</reference>
<sequence length="75" mass="8235">MPSTTQNPPPQLQPKKQQPTPHSAADAERAMSSTAAWKPSPNRRQSWDKEELKHDLQMSRVGNVGAGQPGFTEKG</sequence>
<feature type="compositionally biased region" description="Basic and acidic residues" evidence="1">
    <location>
        <begin position="45"/>
        <end position="57"/>
    </location>
</feature>
<protein>
    <submittedName>
        <fullName evidence="2">Uncharacterized protein</fullName>
    </submittedName>
</protein>
<keyword evidence="3" id="KW-1185">Reference proteome</keyword>
<proteinExistence type="predicted"/>
<dbReference type="RefSeq" id="XP_060284364.1">
    <property type="nucleotide sequence ID" value="XM_060429869.1"/>
</dbReference>
<evidence type="ECO:0000313" key="3">
    <source>
        <dbReference type="Proteomes" id="UP001244011"/>
    </source>
</evidence>
<dbReference type="EMBL" id="MU839006">
    <property type="protein sequence ID" value="KAK1768151.1"/>
    <property type="molecule type" value="Genomic_DNA"/>
</dbReference>
<dbReference type="GeneID" id="85313056"/>
<organism evidence="2 3">
    <name type="scientific">Phialemonium atrogriseum</name>
    <dbReference type="NCBI Taxonomy" id="1093897"/>
    <lineage>
        <taxon>Eukaryota</taxon>
        <taxon>Fungi</taxon>
        <taxon>Dikarya</taxon>
        <taxon>Ascomycota</taxon>
        <taxon>Pezizomycotina</taxon>
        <taxon>Sordariomycetes</taxon>
        <taxon>Sordariomycetidae</taxon>
        <taxon>Cephalothecales</taxon>
        <taxon>Cephalothecaceae</taxon>
        <taxon>Phialemonium</taxon>
    </lineage>
</organism>
<evidence type="ECO:0000313" key="2">
    <source>
        <dbReference type="EMBL" id="KAK1768151.1"/>
    </source>
</evidence>
<comment type="caution">
    <text evidence="2">The sequence shown here is derived from an EMBL/GenBank/DDBJ whole genome shotgun (WGS) entry which is preliminary data.</text>
</comment>